<keyword evidence="2" id="KW-0472">Membrane</keyword>
<evidence type="ECO:0000313" key="3">
    <source>
        <dbReference type="EMBL" id="QEG21809.1"/>
    </source>
</evidence>
<reference evidence="3 4" key="1">
    <citation type="submission" date="2019-08" db="EMBL/GenBank/DDBJ databases">
        <title>Deep-cultivation of Planctomycetes and their phenomic and genomic characterization uncovers novel biology.</title>
        <authorList>
            <person name="Wiegand S."/>
            <person name="Jogler M."/>
            <person name="Boedeker C."/>
            <person name="Pinto D."/>
            <person name="Vollmers J."/>
            <person name="Rivas-Marin E."/>
            <person name="Kohn T."/>
            <person name="Peeters S.H."/>
            <person name="Heuer A."/>
            <person name="Rast P."/>
            <person name="Oberbeckmann S."/>
            <person name="Bunk B."/>
            <person name="Jeske O."/>
            <person name="Meyerdierks A."/>
            <person name="Storesund J.E."/>
            <person name="Kallscheuer N."/>
            <person name="Luecker S."/>
            <person name="Lage O.M."/>
            <person name="Pohl T."/>
            <person name="Merkel B.J."/>
            <person name="Hornburger P."/>
            <person name="Mueller R.-W."/>
            <person name="Bruemmer F."/>
            <person name="Labrenz M."/>
            <person name="Spormann A.M."/>
            <person name="Op den Camp H."/>
            <person name="Overmann J."/>
            <person name="Amann R."/>
            <person name="Jetten M.S.M."/>
            <person name="Mascher T."/>
            <person name="Medema M.H."/>
            <person name="Devos D.P."/>
            <person name="Kaster A.-K."/>
            <person name="Ovreas L."/>
            <person name="Rohde M."/>
            <person name="Galperin M.Y."/>
            <person name="Jogler C."/>
        </authorList>
    </citation>
    <scope>NUCLEOTIDE SEQUENCE [LARGE SCALE GENOMIC DNA]</scope>
    <source>
        <strain evidence="3 4">FC18</strain>
    </source>
</reference>
<feature type="region of interest" description="Disordered" evidence="1">
    <location>
        <begin position="174"/>
        <end position="206"/>
    </location>
</feature>
<dbReference type="EMBL" id="CP042912">
    <property type="protein sequence ID" value="QEG21809.1"/>
    <property type="molecule type" value="Genomic_DNA"/>
</dbReference>
<feature type="compositionally biased region" description="Acidic residues" evidence="1">
    <location>
        <begin position="185"/>
        <end position="197"/>
    </location>
</feature>
<evidence type="ECO:0000313" key="4">
    <source>
        <dbReference type="Proteomes" id="UP000322214"/>
    </source>
</evidence>
<keyword evidence="2" id="KW-1133">Transmembrane helix</keyword>
<protein>
    <submittedName>
        <fullName evidence="3">Uncharacterized protein</fullName>
    </submittedName>
</protein>
<keyword evidence="4" id="KW-1185">Reference proteome</keyword>
<name>A0A5B9P8G5_9BACT</name>
<feature type="transmembrane region" description="Helical" evidence="2">
    <location>
        <begin position="72"/>
        <end position="95"/>
    </location>
</feature>
<dbReference type="STRING" id="980251.GCA_001642875_03269"/>
<feature type="transmembrane region" description="Helical" evidence="2">
    <location>
        <begin position="33"/>
        <end position="60"/>
    </location>
</feature>
<dbReference type="Gene3D" id="3.30.700.10">
    <property type="entry name" value="Glycoprotein, Type 4 Pilin"/>
    <property type="match status" value="1"/>
</dbReference>
<dbReference type="KEGG" id="mff:MFFC18_16680"/>
<keyword evidence="2" id="KW-0812">Transmembrane</keyword>
<dbReference type="SUPFAM" id="SSF54523">
    <property type="entry name" value="Pili subunits"/>
    <property type="match status" value="1"/>
</dbReference>
<evidence type="ECO:0000256" key="1">
    <source>
        <dbReference type="SAM" id="MobiDB-lite"/>
    </source>
</evidence>
<proteinExistence type="predicted"/>
<organism evidence="3 4">
    <name type="scientific">Mariniblastus fucicola</name>
    <dbReference type="NCBI Taxonomy" id="980251"/>
    <lineage>
        <taxon>Bacteria</taxon>
        <taxon>Pseudomonadati</taxon>
        <taxon>Planctomycetota</taxon>
        <taxon>Planctomycetia</taxon>
        <taxon>Pirellulales</taxon>
        <taxon>Pirellulaceae</taxon>
        <taxon>Mariniblastus</taxon>
    </lineage>
</organism>
<dbReference type="RefSeq" id="WP_148618705.1">
    <property type="nucleotide sequence ID" value="NZ_CP042912.1"/>
</dbReference>
<dbReference type="Proteomes" id="UP000322214">
    <property type="component" value="Chromosome"/>
</dbReference>
<evidence type="ECO:0000256" key="2">
    <source>
        <dbReference type="SAM" id="Phobius"/>
    </source>
</evidence>
<accession>A0A5B9P8G5</accession>
<dbReference type="AlphaFoldDB" id="A0A5B9P8G5"/>
<dbReference type="OrthoDB" id="270731at2"/>
<sequence>MPYHVPFEHRRRPQPVYIGFDVPQRPRRKFNWWGFWGLLMSLGSFLTAGFASPLSLLVSLNGMRKKKGPRKAATAGTVFSLMGILLAGSIVTFAVNEEHAHRQKRMERKLQREVAAQVEETQVAIAIAERELDEFRGETGYLPTGIDGNMLMLKHTDAWGKEIRYDAEASPALLRSAGPDQTYNTDDDVTSEVEGEVDSSGAIEVQ</sequence>
<dbReference type="InterPro" id="IPR045584">
    <property type="entry name" value="Pilin-like"/>
</dbReference>
<gene>
    <name evidence="3" type="ORF">MFFC18_16680</name>
</gene>